<protein>
    <submittedName>
        <fullName evidence="2">Uncharacterized protein</fullName>
    </submittedName>
</protein>
<feature type="region of interest" description="Disordered" evidence="1">
    <location>
        <begin position="119"/>
        <end position="161"/>
    </location>
</feature>
<feature type="compositionally biased region" description="Polar residues" evidence="1">
    <location>
        <begin position="127"/>
        <end position="148"/>
    </location>
</feature>
<name>A0A9Q3D710_9BASI</name>
<dbReference type="Proteomes" id="UP000765509">
    <property type="component" value="Unassembled WGS sequence"/>
</dbReference>
<gene>
    <name evidence="2" type="ORF">O181_037866</name>
</gene>
<evidence type="ECO:0000256" key="1">
    <source>
        <dbReference type="SAM" id="MobiDB-lite"/>
    </source>
</evidence>
<feature type="region of interest" description="Disordered" evidence="1">
    <location>
        <begin position="1"/>
        <end position="34"/>
    </location>
</feature>
<dbReference type="AlphaFoldDB" id="A0A9Q3D710"/>
<evidence type="ECO:0000313" key="3">
    <source>
        <dbReference type="Proteomes" id="UP000765509"/>
    </source>
</evidence>
<sequence length="161" mass="17708">MIGAPGKGSGKTPNIYLTKKNNKKHRNFDSSKDSLHQGDYIINLEVDHNDNEDLKTKTPLELNCTIQDKTLLAPPQTNQESHESVMLKNDTMGGDMTELIPETEPEVIKVELTSSKNQANVEHASHSGLTPNPVTSNNVGSPVPSTQIPHHLIIPQPSDDW</sequence>
<proteinExistence type="predicted"/>
<accession>A0A9Q3D710</accession>
<dbReference type="EMBL" id="AVOT02014586">
    <property type="protein sequence ID" value="MBW0498151.1"/>
    <property type="molecule type" value="Genomic_DNA"/>
</dbReference>
<keyword evidence="3" id="KW-1185">Reference proteome</keyword>
<reference evidence="2" key="1">
    <citation type="submission" date="2021-03" db="EMBL/GenBank/DDBJ databases">
        <title>Draft genome sequence of rust myrtle Austropuccinia psidii MF-1, a brazilian biotype.</title>
        <authorList>
            <person name="Quecine M.C."/>
            <person name="Pachon D.M.R."/>
            <person name="Bonatelli M.L."/>
            <person name="Correr F.H."/>
            <person name="Franceschini L.M."/>
            <person name="Leite T.F."/>
            <person name="Margarido G.R.A."/>
            <person name="Almeida C.A."/>
            <person name="Ferrarezi J.A."/>
            <person name="Labate C.A."/>
        </authorList>
    </citation>
    <scope>NUCLEOTIDE SEQUENCE</scope>
    <source>
        <strain evidence="2">MF-1</strain>
    </source>
</reference>
<comment type="caution">
    <text evidence="2">The sequence shown here is derived from an EMBL/GenBank/DDBJ whole genome shotgun (WGS) entry which is preliminary data.</text>
</comment>
<organism evidence="2 3">
    <name type="scientific">Austropuccinia psidii MF-1</name>
    <dbReference type="NCBI Taxonomy" id="1389203"/>
    <lineage>
        <taxon>Eukaryota</taxon>
        <taxon>Fungi</taxon>
        <taxon>Dikarya</taxon>
        <taxon>Basidiomycota</taxon>
        <taxon>Pucciniomycotina</taxon>
        <taxon>Pucciniomycetes</taxon>
        <taxon>Pucciniales</taxon>
        <taxon>Sphaerophragmiaceae</taxon>
        <taxon>Austropuccinia</taxon>
    </lineage>
</organism>
<evidence type="ECO:0000313" key="2">
    <source>
        <dbReference type="EMBL" id="MBW0498151.1"/>
    </source>
</evidence>